<keyword evidence="3" id="KW-1185">Reference proteome</keyword>
<protein>
    <recommendedName>
        <fullName evidence="4">Prevent-host-death protein</fullName>
    </recommendedName>
</protein>
<organism evidence="2 3">
    <name type="scientific">Myroides profundi</name>
    <dbReference type="NCBI Taxonomy" id="480520"/>
    <lineage>
        <taxon>Bacteria</taxon>
        <taxon>Pseudomonadati</taxon>
        <taxon>Bacteroidota</taxon>
        <taxon>Flavobacteriia</taxon>
        <taxon>Flavobacteriales</taxon>
        <taxon>Flavobacteriaceae</taxon>
        <taxon>Myroides</taxon>
    </lineage>
</organism>
<dbReference type="AlphaFoldDB" id="A0AAJ4W5P4"/>
<dbReference type="Proteomes" id="UP000183496">
    <property type="component" value="Unassembled WGS sequence"/>
</dbReference>
<reference evidence="2 3" key="1">
    <citation type="submission" date="2016-10" db="EMBL/GenBank/DDBJ databases">
        <authorList>
            <person name="Varghese N."/>
            <person name="Submissions S."/>
        </authorList>
    </citation>
    <scope>NUCLEOTIDE SEQUENCE [LARGE SCALE GENOMIC DNA]</scope>
    <source>
        <strain evidence="3">DSM 19823 / KCTC 23066 / CCTCC M 208030 / D25</strain>
    </source>
</reference>
<proteinExistence type="inferred from homology"/>
<gene>
    <name evidence="2" type="ORF">SAMN04488089_11311</name>
</gene>
<dbReference type="KEGG" id="mpw:MPR_2648"/>
<evidence type="ECO:0000313" key="2">
    <source>
        <dbReference type="EMBL" id="SER31288.1"/>
    </source>
</evidence>
<evidence type="ECO:0000256" key="1">
    <source>
        <dbReference type="ARBA" id="ARBA00009981"/>
    </source>
</evidence>
<dbReference type="RefSeq" id="WP_052472746.1">
    <property type="nucleotide sequence ID" value="NZ_CP010817.1"/>
</dbReference>
<evidence type="ECO:0000313" key="3">
    <source>
        <dbReference type="Proteomes" id="UP000183496"/>
    </source>
</evidence>
<dbReference type="EMBL" id="FOFY01000013">
    <property type="protein sequence ID" value="SER31288.1"/>
    <property type="molecule type" value="Genomic_DNA"/>
</dbReference>
<sequence>MSVLHITARDFREKQKDYFDLADKGEKVIIKRGSNKAYILTPISIDDLQVTPEMDLMIKESLEEIKKGNATKIVGVEALKNYLDSL</sequence>
<comment type="caution">
    <text evidence="2">The sequence shown here is derived from an EMBL/GenBank/DDBJ whole genome shotgun (WGS) entry which is preliminary data.</text>
</comment>
<dbReference type="SUPFAM" id="SSF143120">
    <property type="entry name" value="YefM-like"/>
    <property type="match status" value="1"/>
</dbReference>
<comment type="similarity">
    <text evidence="1">Belongs to the phD/YefM antitoxin family.</text>
</comment>
<dbReference type="InterPro" id="IPR036165">
    <property type="entry name" value="YefM-like_sf"/>
</dbReference>
<evidence type="ECO:0008006" key="4">
    <source>
        <dbReference type="Google" id="ProtNLM"/>
    </source>
</evidence>
<name>A0AAJ4W5P4_MYRPR</name>
<accession>A0AAJ4W5P4</accession>